<reference evidence="1" key="1">
    <citation type="submission" date="2023-07" db="EMBL/GenBank/DDBJ databases">
        <title>Sorghum-associated microbial communities from plants grown in Nebraska, USA.</title>
        <authorList>
            <person name="Schachtman D."/>
        </authorList>
    </citation>
    <scope>NUCLEOTIDE SEQUENCE</scope>
    <source>
        <strain evidence="1">BE46</strain>
    </source>
</reference>
<name>A0ACC6JRL1_9PSED</name>
<accession>A0ACC6JRL1</accession>
<gene>
    <name evidence="1" type="ORF">J2X87_004125</name>
</gene>
<dbReference type="Proteomes" id="UP001259420">
    <property type="component" value="Unassembled WGS sequence"/>
</dbReference>
<evidence type="ECO:0000313" key="2">
    <source>
        <dbReference type="Proteomes" id="UP001259420"/>
    </source>
</evidence>
<dbReference type="EMBL" id="JAVDSD010000009">
    <property type="protein sequence ID" value="MDR6609028.1"/>
    <property type="molecule type" value="Genomic_DNA"/>
</dbReference>
<protein>
    <submittedName>
        <fullName evidence="1">Uncharacterized protein</fullName>
    </submittedName>
</protein>
<sequence length="1072" mass="120875">MTSFSSDQVLAQLKDFQRTTVDYAFYHLFDSPHPTRRFLVADEVGLGKTLVAKGLIARVVERLQVQSDRIDIIYVCSNADIAAQNVARLMLPGQPSFARATRLTLLPLEVHRLREHSINFISFTPGTTFNQGNRPGRKDERRLIYQMLAQLPGLSRRGLRNALQGQAKASWFIDADIKMDYDTTIATTFCSAVIADNALHALLIETAESYSDRRRKKSPQTRDNCLRLIGDLRRCLAKSCLSSLNPNLIILDEFQRFNDLLAPADDNPAAELAQAMFNSSVGKVLLLSATPYKMFSSALDEEDHYEDFLKTVGFLMEDERKMEDLKADIARFRSALLSARSSEDIAPVTRLKARIESALQSVMCRTERVGLTKKQDAMVQPTQMVPALTSGDLFDLRTVDAVARRLDQPDIVEHWKSAPYLANFMHEYNFKRALRSDQSNDVSVVADLFQASPGTLLNSNAIEKYLPVDTRNARVRLLMQEIESQGLWRLLWMPPSLPYWKPTGVFSDVESVSKQLIFSAWNVVPDAIASLISYEVERLLVKASPRQAKYSTMPKKFSPHLKFSRGRDGKPGGMTSLMLIFPSLSLAELINPLDLIKSFEGANTYEDLRQLCVELIAEKLEPLISRDLTDGQADRRWYWVALARLEKMMNPATRTWCEYQWRHARTREGDDGDEGFIGFQSHVEQWLEAWDDRITDLGKVPEDLFDVLVDVALAAPGVCALRSLLGVRSRISGSTSIDYLNSAALIAEGLRRQFNSPRAVALLSSSEEEDSYWKLSLQYCIDGNLQSLLDEYSHVLLEAKCAGFTTETPVHGPIAEAMFEAMTLRTSTLHPDLIETKNGRLQISPLPQRLRSHFALRFGAQTEDLGAVARKESVQAAFNSPFWPFYLASTSVGQEGLDFHPWCHTIVHWNLPSNPVDMEQREGRVHRYKGHAVRKNVARAHRSQLSLHGVDESLWAHLFTLAVKGKPAGISDIVPYWVYETEGGAKVERRVMCMPMSKDQARYQKLCKDLAMYRMVFAQPRQEDLMACLEQVLGDDFTAELAAYWQICLAPSLPSKSTSLIEGRGALREGNT</sequence>
<proteinExistence type="predicted"/>
<evidence type="ECO:0000313" key="1">
    <source>
        <dbReference type="EMBL" id="MDR6609028.1"/>
    </source>
</evidence>
<organism evidence="1 2">
    <name type="scientific">Pseudomonas synxantha</name>
    <dbReference type="NCBI Taxonomy" id="47883"/>
    <lineage>
        <taxon>Bacteria</taxon>
        <taxon>Pseudomonadati</taxon>
        <taxon>Pseudomonadota</taxon>
        <taxon>Gammaproteobacteria</taxon>
        <taxon>Pseudomonadales</taxon>
        <taxon>Pseudomonadaceae</taxon>
        <taxon>Pseudomonas</taxon>
    </lineage>
</organism>
<comment type="caution">
    <text evidence="1">The sequence shown here is derived from an EMBL/GenBank/DDBJ whole genome shotgun (WGS) entry which is preliminary data.</text>
</comment>
<keyword evidence="2" id="KW-1185">Reference proteome</keyword>